<dbReference type="GO" id="GO:0006508">
    <property type="term" value="P:proteolysis"/>
    <property type="evidence" value="ECO:0007669"/>
    <property type="project" value="UniProtKB-KW"/>
</dbReference>
<keyword evidence="1 3" id="KW-0378">Hydrolase</keyword>
<feature type="active site" evidence="1">
    <location>
        <position position="171"/>
    </location>
</feature>
<comment type="caution">
    <text evidence="3">The sequence shown here is derived from an EMBL/GenBank/DDBJ whole genome shotgun (WGS) entry which is preliminary data.</text>
</comment>
<organism evidence="3 4">
    <name type="scientific">Streptomyces boetiae</name>
    <dbReference type="NCBI Taxonomy" id="3075541"/>
    <lineage>
        <taxon>Bacteria</taxon>
        <taxon>Bacillati</taxon>
        <taxon>Actinomycetota</taxon>
        <taxon>Actinomycetes</taxon>
        <taxon>Kitasatosporales</taxon>
        <taxon>Streptomycetaceae</taxon>
        <taxon>Streptomyces</taxon>
    </lineage>
</organism>
<name>A0ABU2L8F1_9ACTN</name>
<dbReference type="EC" id="3.4.21.53" evidence="1"/>
<dbReference type="PROSITE" id="PS51318">
    <property type="entry name" value="TAT"/>
    <property type="match status" value="1"/>
</dbReference>
<comment type="catalytic activity">
    <reaction evidence="1">
        <text>Hydrolysis of proteins in presence of ATP.</text>
        <dbReference type="EC" id="3.4.21.53"/>
    </reaction>
</comment>
<dbReference type="InterPro" id="IPR020568">
    <property type="entry name" value="Ribosomal_Su5_D2-typ_SF"/>
</dbReference>
<dbReference type="PROSITE" id="PS51786">
    <property type="entry name" value="LON_PROTEOLYTIC"/>
    <property type="match status" value="1"/>
</dbReference>
<evidence type="ECO:0000256" key="1">
    <source>
        <dbReference type="PROSITE-ProRule" id="PRU01122"/>
    </source>
</evidence>
<evidence type="ECO:0000313" key="4">
    <source>
        <dbReference type="Proteomes" id="UP001183388"/>
    </source>
</evidence>
<dbReference type="InterPro" id="IPR014721">
    <property type="entry name" value="Ribsml_uS5_D2-typ_fold_subgr"/>
</dbReference>
<dbReference type="InterPro" id="IPR027065">
    <property type="entry name" value="Lon_Prtase"/>
</dbReference>
<dbReference type="InterPro" id="IPR006311">
    <property type="entry name" value="TAT_signal"/>
</dbReference>
<sequence length="277" mass="28095">MSAAPTKPPTPAPKAPPAGRRRPLVLAACGAATAALLGVAALAPLPFSVTRPGMTADVLGAYRGETVITVTGAEVRRPEGELRMTTINATSPEATVRMADVLTGWLADDEAVMPREAVYPVGDTPEEINRHNAGQMRESQEVAVTAALAHLGLEDSGIEVELNLADVGGPSAGLLFSLGIVDLLEGDGEGGDLTGGRTVAGTGTIEADGTVGPVGGVPLKLRAARRDGATVFLVPREECGDATADTPEGLRLIPVGTLTDALDALRALNAGGDVPSC</sequence>
<dbReference type="PANTHER" id="PTHR10046">
    <property type="entry name" value="ATP DEPENDENT LON PROTEASE FAMILY MEMBER"/>
    <property type="match status" value="1"/>
</dbReference>
<dbReference type="GO" id="GO:0008233">
    <property type="term" value="F:peptidase activity"/>
    <property type="evidence" value="ECO:0007669"/>
    <property type="project" value="UniProtKB-KW"/>
</dbReference>
<keyword evidence="1" id="KW-0720">Serine protease</keyword>
<dbReference type="RefSeq" id="WP_311630791.1">
    <property type="nucleotide sequence ID" value="NZ_JAVREN010000015.1"/>
</dbReference>
<dbReference type="Proteomes" id="UP001183388">
    <property type="component" value="Unassembled WGS sequence"/>
</dbReference>
<dbReference type="Pfam" id="PF05362">
    <property type="entry name" value="Lon_C"/>
    <property type="match status" value="1"/>
</dbReference>
<evidence type="ECO:0000259" key="2">
    <source>
        <dbReference type="PROSITE" id="PS51786"/>
    </source>
</evidence>
<gene>
    <name evidence="3" type="ORF">RM780_12845</name>
</gene>
<feature type="active site" evidence="1">
    <location>
        <position position="220"/>
    </location>
</feature>
<keyword evidence="1 3" id="KW-0645">Protease</keyword>
<dbReference type="InterPro" id="IPR008269">
    <property type="entry name" value="Lon_proteolytic"/>
</dbReference>
<evidence type="ECO:0000313" key="3">
    <source>
        <dbReference type="EMBL" id="MDT0307844.1"/>
    </source>
</evidence>
<dbReference type="EMBL" id="JAVREN010000015">
    <property type="protein sequence ID" value="MDT0307844.1"/>
    <property type="molecule type" value="Genomic_DNA"/>
</dbReference>
<proteinExistence type="inferred from homology"/>
<keyword evidence="4" id="KW-1185">Reference proteome</keyword>
<accession>A0ABU2L8F1</accession>
<comment type="similarity">
    <text evidence="1">Belongs to the peptidase S16 family.</text>
</comment>
<protein>
    <recommendedName>
        <fullName evidence="1">endopeptidase La</fullName>
        <ecNumber evidence="1">3.4.21.53</ecNumber>
    </recommendedName>
</protein>
<reference evidence="4" key="1">
    <citation type="submission" date="2023-07" db="EMBL/GenBank/DDBJ databases">
        <title>30 novel species of actinomycetes from the DSMZ collection.</title>
        <authorList>
            <person name="Nouioui I."/>
        </authorList>
    </citation>
    <scope>NUCLEOTIDE SEQUENCE [LARGE SCALE GENOMIC DNA]</scope>
    <source>
        <strain evidence="4">DSM 44917</strain>
    </source>
</reference>
<dbReference type="SUPFAM" id="SSF54211">
    <property type="entry name" value="Ribosomal protein S5 domain 2-like"/>
    <property type="match status" value="1"/>
</dbReference>
<dbReference type="Gene3D" id="3.30.230.10">
    <property type="match status" value="1"/>
</dbReference>
<feature type="domain" description="Lon proteolytic" evidence="2">
    <location>
        <begin position="112"/>
        <end position="268"/>
    </location>
</feature>